<evidence type="ECO:0000313" key="2">
    <source>
        <dbReference type="EMBL" id="CAI4217751.1"/>
    </source>
</evidence>
<protein>
    <submittedName>
        <fullName evidence="2">Uncharacterized protein</fullName>
    </submittedName>
</protein>
<dbReference type="EMBL" id="CALLCH030000016">
    <property type="protein sequence ID" value="CAI4217751.1"/>
    <property type="molecule type" value="Genomic_DNA"/>
</dbReference>
<comment type="caution">
    <text evidence="2">The sequence shown here is derived from an EMBL/GenBank/DDBJ whole genome shotgun (WGS) entry which is preliminary data.</text>
</comment>
<dbReference type="AlphaFoldDB" id="A0A9P1MDF9"/>
<feature type="transmembrane region" description="Helical" evidence="1">
    <location>
        <begin position="169"/>
        <end position="188"/>
    </location>
</feature>
<feature type="transmembrane region" description="Helical" evidence="1">
    <location>
        <begin position="78"/>
        <end position="95"/>
    </location>
</feature>
<keyword evidence="3" id="KW-1185">Reference proteome</keyword>
<sequence length="222" mass="24165">MDLDPSRDPFTPAQEDVLRIFNLLIQTAIFIGMVLLTADGEIHPIEPVITIWLIFGALSSVSGSGLNPIGRLSGLFRVLLYSGVAGYACWFWWIGLDTMGDADADCQTIAFFGGISINGRFRLFNKVAAIAGGTICLVFLCWNVSAMVKRLNGNNYSGSRRRARVQIELLAISLTIIAISVAAIEYLLDANNITEIDNVVTVGGVVYREKAFMEEAEVLGLV</sequence>
<reference evidence="2" key="1">
    <citation type="submission" date="2022-11" db="EMBL/GenBank/DDBJ databases">
        <authorList>
            <person name="Scott C."/>
            <person name="Bruce N."/>
        </authorList>
    </citation>
    <scope>NUCLEOTIDE SEQUENCE</scope>
</reference>
<evidence type="ECO:0000313" key="3">
    <source>
        <dbReference type="Proteomes" id="UP000838763"/>
    </source>
</evidence>
<name>A0A9P1MDF9_9PEZI</name>
<organism evidence="2 3">
    <name type="scientific">Parascedosporium putredinis</name>
    <dbReference type="NCBI Taxonomy" id="1442378"/>
    <lineage>
        <taxon>Eukaryota</taxon>
        <taxon>Fungi</taxon>
        <taxon>Dikarya</taxon>
        <taxon>Ascomycota</taxon>
        <taxon>Pezizomycotina</taxon>
        <taxon>Sordariomycetes</taxon>
        <taxon>Hypocreomycetidae</taxon>
        <taxon>Microascales</taxon>
        <taxon>Microascaceae</taxon>
        <taxon>Parascedosporium</taxon>
    </lineage>
</organism>
<keyword evidence="1" id="KW-0472">Membrane</keyword>
<dbReference type="OrthoDB" id="3945378at2759"/>
<feature type="transmembrane region" description="Helical" evidence="1">
    <location>
        <begin position="127"/>
        <end position="148"/>
    </location>
</feature>
<keyword evidence="1" id="KW-0812">Transmembrane</keyword>
<keyword evidence="1" id="KW-1133">Transmembrane helix</keyword>
<accession>A0A9P1MDF9</accession>
<evidence type="ECO:0000256" key="1">
    <source>
        <dbReference type="SAM" id="Phobius"/>
    </source>
</evidence>
<dbReference type="Proteomes" id="UP000838763">
    <property type="component" value="Unassembled WGS sequence"/>
</dbReference>
<feature type="transmembrane region" description="Helical" evidence="1">
    <location>
        <begin position="49"/>
        <end position="66"/>
    </location>
</feature>
<feature type="transmembrane region" description="Helical" evidence="1">
    <location>
        <begin position="20"/>
        <end position="37"/>
    </location>
</feature>
<proteinExistence type="predicted"/>
<gene>
    <name evidence="2" type="ORF">PPNO1_LOCUS7354</name>
</gene>